<proteinExistence type="predicted"/>
<accession>A0AAN9VQT1</accession>
<keyword evidence="3" id="KW-1185">Reference proteome</keyword>
<dbReference type="AlphaFoldDB" id="A0AAN9VQT1"/>
<feature type="compositionally biased region" description="Polar residues" evidence="1">
    <location>
        <begin position="93"/>
        <end position="103"/>
    </location>
</feature>
<organism evidence="2 3">
    <name type="scientific">Gryllus longicercus</name>
    <dbReference type="NCBI Taxonomy" id="2509291"/>
    <lineage>
        <taxon>Eukaryota</taxon>
        <taxon>Metazoa</taxon>
        <taxon>Ecdysozoa</taxon>
        <taxon>Arthropoda</taxon>
        <taxon>Hexapoda</taxon>
        <taxon>Insecta</taxon>
        <taxon>Pterygota</taxon>
        <taxon>Neoptera</taxon>
        <taxon>Polyneoptera</taxon>
        <taxon>Orthoptera</taxon>
        <taxon>Ensifera</taxon>
        <taxon>Gryllidea</taxon>
        <taxon>Grylloidea</taxon>
        <taxon>Gryllidae</taxon>
        <taxon>Gryllinae</taxon>
        <taxon>Gryllus</taxon>
    </lineage>
</organism>
<dbReference type="Proteomes" id="UP001378592">
    <property type="component" value="Unassembled WGS sequence"/>
</dbReference>
<feature type="region of interest" description="Disordered" evidence="1">
    <location>
        <begin position="57"/>
        <end position="117"/>
    </location>
</feature>
<sequence length="117" mass="12738">MRTQYTRAPSLAGSSKTTLSRLRPSPFPGHPRQQALHMGAPRRLEPPAIYSQLPACTQSVPQPESAHNLQPPYGCTQSSAHPPTPHNRKPFPCQSTPSCTQSPTHPPAAHYLWPTSG</sequence>
<comment type="caution">
    <text evidence="2">The sequence shown here is derived from an EMBL/GenBank/DDBJ whole genome shotgun (WGS) entry which is preliminary data.</text>
</comment>
<feature type="compositionally biased region" description="Polar residues" evidence="1">
    <location>
        <begin position="57"/>
        <end position="68"/>
    </location>
</feature>
<feature type="region of interest" description="Disordered" evidence="1">
    <location>
        <begin position="1"/>
        <end position="42"/>
    </location>
</feature>
<gene>
    <name evidence="2" type="ORF">R5R35_001344</name>
</gene>
<name>A0AAN9VQT1_9ORTH</name>
<evidence type="ECO:0000313" key="3">
    <source>
        <dbReference type="Proteomes" id="UP001378592"/>
    </source>
</evidence>
<evidence type="ECO:0000256" key="1">
    <source>
        <dbReference type="SAM" id="MobiDB-lite"/>
    </source>
</evidence>
<dbReference type="EMBL" id="JAZDUA010000274">
    <property type="protein sequence ID" value="KAK7862434.1"/>
    <property type="molecule type" value="Genomic_DNA"/>
</dbReference>
<feature type="compositionally biased region" description="Polar residues" evidence="1">
    <location>
        <begin position="1"/>
        <end position="20"/>
    </location>
</feature>
<protein>
    <submittedName>
        <fullName evidence="2">Uncharacterized protein</fullName>
    </submittedName>
</protein>
<evidence type="ECO:0000313" key="2">
    <source>
        <dbReference type="EMBL" id="KAK7862434.1"/>
    </source>
</evidence>
<reference evidence="2 3" key="1">
    <citation type="submission" date="2024-03" db="EMBL/GenBank/DDBJ databases">
        <title>The genome assembly and annotation of the cricket Gryllus longicercus Weissman &amp; Gray.</title>
        <authorList>
            <person name="Szrajer S."/>
            <person name="Gray D."/>
            <person name="Ylla G."/>
        </authorList>
    </citation>
    <scope>NUCLEOTIDE SEQUENCE [LARGE SCALE GENOMIC DNA]</scope>
    <source>
        <strain evidence="2">DAG 2021-001</strain>
        <tissue evidence="2">Whole body minus gut</tissue>
    </source>
</reference>